<accession>A0A2T6ZKX5</accession>
<protein>
    <submittedName>
        <fullName evidence="2">Uncharacterized protein</fullName>
    </submittedName>
</protein>
<keyword evidence="1" id="KW-1133">Transmembrane helix</keyword>
<evidence type="ECO:0000313" key="3">
    <source>
        <dbReference type="Proteomes" id="UP000244722"/>
    </source>
</evidence>
<name>A0A2T6ZKX5_TUBBO</name>
<gene>
    <name evidence="2" type="ORF">B9Z19DRAFT_283602</name>
</gene>
<reference evidence="2 3" key="1">
    <citation type="submission" date="2017-04" db="EMBL/GenBank/DDBJ databases">
        <title>Draft genome sequence of Tuber borchii Vittad., a whitish edible truffle.</title>
        <authorList>
            <consortium name="DOE Joint Genome Institute"/>
            <person name="Murat C."/>
            <person name="Kuo A."/>
            <person name="Barry K.W."/>
            <person name="Clum A."/>
            <person name="Dockter R.B."/>
            <person name="Fauchery L."/>
            <person name="Iotti M."/>
            <person name="Kohler A."/>
            <person name="Labutti K."/>
            <person name="Lindquist E.A."/>
            <person name="Lipzen A."/>
            <person name="Ohm R.A."/>
            <person name="Wang M."/>
            <person name="Grigoriev I.V."/>
            <person name="Zambonelli A."/>
            <person name="Martin F.M."/>
        </authorList>
    </citation>
    <scope>NUCLEOTIDE SEQUENCE [LARGE SCALE GENOMIC DNA]</scope>
    <source>
        <strain evidence="2 3">Tbo3840</strain>
    </source>
</reference>
<organism evidence="2 3">
    <name type="scientific">Tuber borchii</name>
    <name type="common">White truffle</name>
    <dbReference type="NCBI Taxonomy" id="42251"/>
    <lineage>
        <taxon>Eukaryota</taxon>
        <taxon>Fungi</taxon>
        <taxon>Dikarya</taxon>
        <taxon>Ascomycota</taxon>
        <taxon>Pezizomycotina</taxon>
        <taxon>Pezizomycetes</taxon>
        <taxon>Pezizales</taxon>
        <taxon>Tuberaceae</taxon>
        <taxon>Tuber</taxon>
    </lineage>
</organism>
<sequence length="123" mass="13676">MTLRNSDQQTSNLSSQIHNPTPRKICFELIFPFCIFLTRFFASAIITQEITTVANSLNADDSSLATLKIQTSAFTITDCSVLSWLLTLTIMVENWTMQATTGIMTDSRSFPNVNPKFGSSLLT</sequence>
<keyword evidence="1" id="KW-0472">Membrane</keyword>
<proteinExistence type="predicted"/>
<dbReference type="EMBL" id="NESQ01000201">
    <property type="protein sequence ID" value="PUU76132.1"/>
    <property type="molecule type" value="Genomic_DNA"/>
</dbReference>
<comment type="caution">
    <text evidence="2">The sequence shown here is derived from an EMBL/GenBank/DDBJ whole genome shotgun (WGS) entry which is preliminary data.</text>
</comment>
<keyword evidence="1" id="KW-0812">Transmembrane</keyword>
<dbReference type="AlphaFoldDB" id="A0A2T6ZKX5"/>
<feature type="transmembrane region" description="Helical" evidence="1">
    <location>
        <begin position="25"/>
        <end position="46"/>
    </location>
</feature>
<dbReference type="Proteomes" id="UP000244722">
    <property type="component" value="Unassembled WGS sequence"/>
</dbReference>
<evidence type="ECO:0000256" key="1">
    <source>
        <dbReference type="SAM" id="Phobius"/>
    </source>
</evidence>
<evidence type="ECO:0000313" key="2">
    <source>
        <dbReference type="EMBL" id="PUU76132.1"/>
    </source>
</evidence>
<keyword evidence="3" id="KW-1185">Reference proteome</keyword>